<dbReference type="PROSITE" id="PS51257">
    <property type="entry name" value="PROKAR_LIPOPROTEIN"/>
    <property type="match status" value="1"/>
</dbReference>
<dbReference type="EMBL" id="BMDJ01000011">
    <property type="protein sequence ID" value="GGI28395.1"/>
    <property type="molecule type" value="Genomic_DNA"/>
</dbReference>
<keyword evidence="1" id="KW-0732">Signal</keyword>
<dbReference type="Proteomes" id="UP000645390">
    <property type="component" value="Unassembled WGS sequence"/>
</dbReference>
<keyword evidence="4" id="KW-1185">Reference proteome</keyword>
<dbReference type="RefSeq" id="WP_188416444.1">
    <property type="nucleotide sequence ID" value="NZ_BMDJ01000011.1"/>
</dbReference>
<feature type="signal peptide" evidence="1">
    <location>
        <begin position="1"/>
        <end position="17"/>
    </location>
</feature>
<gene>
    <name evidence="3" type="ORF">GCM10008119_32430</name>
</gene>
<accession>A0ABQ2BMS2</accession>
<evidence type="ECO:0000256" key="1">
    <source>
        <dbReference type="SAM" id="SignalP"/>
    </source>
</evidence>
<reference evidence="4" key="1">
    <citation type="journal article" date="2019" name="Int. J. Syst. Evol. Microbiol.">
        <title>The Global Catalogue of Microorganisms (GCM) 10K type strain sequencing project: providing services to taxonomists for standard genome sequencing and annotation.</title>
        <authorList>
            <consortium name="The Broad Institute Genomics Platform"/>
            <consortium name="The Broad Institute Genome Sequencing Center for Infectious Disease"/>
            <person name="Wu L."/>
            <person name="Ma J."/>
        </authorList>
    </citation>
    <scope>NUCLEOTIDE SEQUENCE [LARGE SCALE GENOMIC DNA]</scope>
    <source>
        <strain evidence="4">CCM 8939</strain>
    </source>
</reference>
<name>A0ABQ2BMS2_9SPHI</name>
<evidence type="ECO:0000259" key="2">
    <source>
        <dbReference type="Pfam" id="PF18885"/>
    </source>
</evidence>
<proteinExistence type="predicted"/>
<comment type="caution">
    <text evidence="3">The sequence shown here is derived from an EMBL/GenBank/DDBJ whole genome shotgun (WGS) entry which is preliminary data.</text>
</comment>
<evidence type="ECO:0000313" key="4">
    <source>
        <dbReference type="Proteomes" id="UP000645390"/>
    </source>
</evidence>
<feature type="chain" id="PRO_5047203082" description="DUF5648 domain-containing protein" evidence="1">
    <location>
        <begin position="18"/>
        <end position="210"/>
    </location>
</feature>
<organism evidence="3 4">
    <name type="scientific">Pedobacter mendelii</name>
    <dbReference type="NCBI Taxonomy" id="1908240"/>
    <lineage>
        <taxon>Bacteria</taxon>
        <taxon>Pseudomonadati</taxon>
        <taxon>Bacteroidota</taxon>
        <taxon>Sphingobacteriia</taxon>
        <taxon>Sphingobacteriales</taxon>
        <taxon>Sphingobacteriaceae</taxon>
        <taxon>Pedobacter</taxon>
    </lineage>
</organism>
<protein>
    <recommendedName>
        <fullName evidence="2">DUF5648 domain-containing protein</fullName>
    </recommendedName>
</protein>
<feature type="domain" description="DUF5648" evidence="2">
    <location>
        <begin position="107"/>
        <end position="209"/>
    </location>
</feature>
<dbReference type="InterPro" id="IPR043708">
    <property type="entry name" value="DUF5648"/>
</dbReference>
<dbReference type="Pfam" id="PF18885">
    <property type="entry name" value="DUF5648"/>
    <property type="match status" value="1"/>
</dbReference>
<evidence type="ECO:0000313" key="3">
    <source>
        <dbReference type="EMBL" id="GGI28395.1"/>
    </source>
</evidence>
<sequence>MKIKNLIFALLFIGALASCKKDASISDESTIGKEKTGITSDSLNRFSLDSAKKNRLAVTVPTGTVNGLVPFYRLFSIYEAKHFFTLGAEANILLAQMRTDIGPFPVNNWSLEGEVCRLEFRPTGTFTVPLYRYYRNTGDHYYSNSPNAPLYYVPEGIMGYMSATQVLLSSPLHSYFKKTGTFDRLYTKDFNELGTGNKDWQYEGIIGWVY</sequence>